<protein>
    <recommendedName>
        <fullName evidence="1">Transposase IS204/IS1001/IS1096/IS1165 DDE domain-containing protein</fullName>
    </recommendedName>
</protein>
<name>A0A3E0K863_9BACI</name>
<dbReference type="InterPro" id="IPR047951">
    <property type="entry name" value="Transpos_ISL3"/>
</dbReference>
<dbReference type="EMBL" id="QEWE01000008">
    <property type="protein sequence ID" value="REJ30866.1"/>
    <property type="molecule type" value="Genomic_DNA"/>
</dbReference>
<gene>
    <name evidence="2" type="ORF">C6P37_02240</name>
</gene>
<evidence type="ECO:0000313" key="2">
    <source>
        <dbReference type="EMBL" id="REJ30866.1"/>
    </source>
</evidence>
<reference evidence="2 3" key="1">
    <citation type="submission" date="2018-03" db="EMBL/GenBank/DDBJ databases">
        <authorList>
            <person name="Keele B.F."/>
        </authorList>
    </citation>
    <scope>NUCLEOTIDE SEQUENCE [LARGE SCALE GENOMIC DNA]</scope>
    <source>
        <strain evidence="2">ZCTH4_d</strain>
    </source>
</reference>
<evidence type="ECO:0000313" key="3">
    <source>
        <dbReference type="Proteomes" id="UP000257014"/>
    </source>
</evidence>
<dbReference type="PANTHER" id="PTHR33498">
    <property type="entry name" value="TRANSPOSASE FOR INSERTION SEQUENCE ELEMENT IS1557"/>
    <property type="match status" value="1"/>
</dbReference>
<dbReference type="AlphaFoldDB" id="A0A3E0K863"/>
<accession>A0A3E0K863</accession>
<proteinExistence type="predicted"/>
<dbReference type="Pfam" id="PF01610">
    <property type="entry name" value="DDE_Tnp_ISL3"/>
    <property type="match status" value="1"/>
</dbReference>
<dbReference type="InterPro" id="IPR002560">
    <property type="entry name" value="Transposase_DDE"/>
</dbReference>
<comment type="caution">
    <text evidence="2">The sequence shown here is derived from an EMBL/GenBank/DDBJ whole genome shotgun (WGS) entry which is preliminary data.</text>
</comment>
<organism evidence="2 3">
    <name type="scientific">Caldibacillus debilis</name>
    <dbReference type="NCBI Taxonomy" id="301148"/>
    <lineage>
        <taxon>Bacteria</taxon>
        <taxon>Bacillati</taxon>
        <taxon>Bacillota</taxon>
        <taxon>Bacilli</taxon>
        <taxon>Bacillales</taxon>
        <taxon>Bacillaceae</taxon>
        <taxon>Caldibacillus</taxon>
    </lineage>
</organism>
<sequence>MMITVTCLWPKKRLFAILPDDRLGTLKSFFERMPPSVKKRIRAVCIDLKDSWRKLLQRVLPGVVVVADHFHVLKDANRRVDEARLVEQSVSGHRIPRWPLVKNEEDLTERQANQLAAIRKHFRSVAHFHWVKEQLRDIYRASSRQEAKAILERVLLETEGASDAALVQWGRTLRRWKEEILAYHDWRVTNGYTEGVHMKIKMLKRISFGFRIRDVYVRKVLSAFIPCGLAGRLITLLDFEPDTS</sequence>
<dbReference type="Proteomes" id="UP000257014">
    <property type="component" value="Unassembled WGS sequence"/>
</dbReference>
<feature type="domain" description="Transposase IS204/IS1001/IS1096/IS1165 DDE" evidence="1">
    <location>
        <begin position="6"/>
        <end position="217"/>
    </location>
</feature>
<evidence type="ECO:0000259" key="1">
    <source>
        <dbReference type="Pfam" id="PF01610"/>
    </source>
</evidence>
<dbReference type="PANTHER" id="PTHR33498:SF1">
    <property type="entry name" value="TRANSPOSASE FOR INSERTION SEQUENCE ELEMENT IS1557"/>
    <property type="match status" value="1"/>
</dbReference>